<sequence length="96" mass="10049">MSLRENERRILAEIEDRLSADDPELAEVLASFDTDDYSDSEEVAEAWKPWAVCGAIAVVVAGLLVALFVAVPGAGPEGEPAPADRPGGGVSQTLTP</sequence>
<feature type="transmembrane region" description="Helical" evidence="2">
    <location>
        <begin position="50"/>
        <end position="71"/>
    </location>
</feature>
<dbReference type="Proteomes" id="UP000832041">
    <property type="component" value="Chromosome"/>
</dbReference>
<keyword evidence="2" id="KW-0812">Transmembrane</keyword>
<dbReference type="InterPro" id="IPR021401">
    <property type="entry name" value="DUF3040"/>
</dbReference>
<feature type="compositionally biased region" description="Low complexity" evidence="1">
    <location>
        <begin position="75"/>
        <end position="85"/>
    </location>
</feature>
<name>A0ABY4L1V7_THEAE</name>
<protein>
    <submittedName>
        <fullName evidence="3">DUF3040 domain-containing protein</fullName>
    </submittedName>
</protein>
<feature type="region of interest" description="Disordered" evidence="1">
    <location>
        <begin position="75"/>
        <end position="96"/>
    </location>
</feature>
<dbReference type="RefSeq" id="WP_248592535.1">
    <property type="nucleotide sequence ID" value="NZ_BAABEB010000012.1"/>
</dbReference>
<proteinExistence type="predicted"/>
<dbReference type="Pfam" id="PF11239">
    <property type="entry name" value="DUF3040"/>
    <property type="match status" value="1"/>
</dbReference>
<dbReference type="EMBL" id="CP051627">
    <property type="protein sequence ID" value="UPT20283.1"/>
    <property type="molecule type" value="Genomic_DNA"/>
</dbReference>
<reference evidence="3 4" key="1">
    <citation type="submission" date="2020-04" db="EMBL/GenBank/DDBJ databases">
        <title>Thermobifida alba genome sequencing and assembly.</title>
        <authorList>
            <person name="Luzics S."/>
            <person name="Horvath B."/>
            <person name="Nagy I."/>
            <person name="Toth A."/>
            <person name="Nagy I."/>
            <person name="Kukolya J."/>
        </authorList>
    </citation>
    <scope>NUCLEOTIDE SEQUENCE [LARGE SCALE GENOMIC DNA]</scope>
    <source>
        <strain evidence="3 4">DSM 43795</strain>
    </source>
</reference>
<evidence type="ECO:0000256" key="1">
    <source>
        <dbReference type="SAM" id="MobiDB-lite"/>
    </source>
</evidence>
<evidence type="ECO:0000313" key="3">
    <source>
        <dbReference type="EMBL" id="UPT20283.1"/>
    </source>
</evidence>
<organism evidence="3 4">
    <name type="scientific">Thermobifida alba</name>
    <name type="common">Thermomonospora alba</name>
    <dbReference type="NCBI Taxonomy" id="53522"/>
    <lineage>
        <taxon>Bacteria</taxon>
        <taxon>Bacillati</taxon>
        <taxon>Actinomycetota</taxon>
        <taxon>Actinomycetes</taxon>
        <taxon>Streptosporangiales</taxon>
        <taxon>Nocardiopsidaceae</taxon>
        <taxon>Thermobifida</taxon>
    </lineage>
</organism>
<accession>A0ABY4L1V7</accession>
<keyword evidence="2" id="KW-1133">Transmembrane helix</keyword>
<keyword evidence="2" id="KW-0472">Membrane</keyword>
<evidence type="ECO:0000256" key="2">
    <source>
        <dbReference type="SAM" id="Phobius"/>
    </source>
</evidence>
<evidence type="ECO:0000313" key="4">
    <source>
        <dbReference type="Proteomes" id="UP000832041"/>
    </source>
</evidence>
<keyword evidence="4" id="KW-1185">Reference proteome</keyword>
<gene>
    <name evidence="3" type="ORF">FOF52_04300</name>
</gene>